<name>A0A1H4UJJ5_9ACTN</name>
<protein>
    <submittedName>
        <fullName evidence="2">Uncharacterized protein</fullName>
    </submittedName>
</protein>
<reference evidence="3" key="1">
    <citation type="submission" date="2016-10" db="EMBL/GenBank/DDBJ databases">
        <authorList>
            <person name="Varghese N."/>
            <person name="Submissions S."/>
        </authorList>
    </citation>
    <scope>NUCLEOTIDE SEQUENCE [LARGE SCALE GENOMIC DNA]</scope>
    <source>
        <strain evidence="3">DSM 22017</strain>
    </source>
</reference>
<evidence type="ECO:0000256" key="1">
    <source>
        <dbReference type="SAM" id="Phobius"/>
    </source>
</evidence>
<dbReference type="EMBL" id="FNRT01000002">
    <property type="protein sequence ID" value="SEC68976.1"/>
    <property type="molecule type" value="Genomic_DNA"/>
</dbReference>
<feature type="transmembrane region" description="Helical" evidence="1">
    <location>
        <begin position="148"/>
        <end position="167"/>
    </location>
</feature>
<feature type="transmembrane region" description="Helical" evidence="1">
    <location>
        <begin position="12"/>
        <end position="34"/>
    </location>
</feature>
<accession>A0A1H4UJJ5</accession>
<feature type="transmembrane region" description="Helical" evidence="1">
    <location>
        <begin position="118"/>
        <end position="136"/>
    </location>
</feature>
<feature type="transmembrane region" description="Helical" evidence="1">
    <location>
        <begin position="40"/>
        <end position="56"/>
    </location>
</feature>
<evidence type="ECO:0000313" key="3">
    <source>
        <dbReference type="Proteomes" id="UP000198742"/>
    </source>
</evidence>
<gene>
    <name evidence="2" type="ORF">SAMN04489844_2787</name>
</gene>
<sequence>MTAASLLRLPAGLTTGALALRVVLFALPCAALALALPTRPHVVVVVAVVLMSAMWARTPDHVAGGLVLAVVMVWWTVHGVVDWRVLVVGVLLVAAHVVSVVLSYGPVALAVDPRLAALWLRRGLLALVPLPFTWVAVRGLDADLAPPWVWSSAALVVVVLVLVTLRVTQPVGE</sequence>
<keyword evidence="3" id="KW-1185">Reference proteome</keyword>
<dbReference type="RefSeq" id="WP_090969635.1">
    <property type="nucleotide sequence ID" value="NZ_FNRT01000002.1"/>
</dbReference>
<keyword evidence="1" id="KW-1133">Transmembrane helix</keyword>
<organism evidence="2 3">
    <name type="scientific">Nocardioides exalbidus</name>
    <dbReference type="NCBI Taxonomy" id="402596"/>
    <lineage>
        <taxon>Bacteria</taxon>
        <taxon>Bacillati</taxon>
        <taxon>Actinomycetota</taxon>
        <taxon>Actinomycetes</taxon>
        <taxon>Propionibacteriales</taxon>
        <taxon>Nocardioidaceae</taxon>
        <taxon>Nocardioides</taxon>
    </lineage>
</organism>
<proteinExistence type="predicted"/>
<dbReference type="Proteomes" id="UP000198742">
    <property type="component" value="Unassembled WGS sequence"/>
</dbReference>
<dbReference type="STRING" id="402596.SAMN04489844_2787"/>
<keyword evidence="1" id="KW-0812">Transmembrane</keyword>
<dbReference type="AlphaFoldDB" id="A0A1H4UJJ5"/>
<keyword evidence="1" id="KW-0472">Membrane</keyword>
<feature type="transmembrane region" description="Helical" evidence="1">
    <location>
        <begin position="63"/>
        <end position="81"/>
    </location>
</feature>
<evidence type="ECO:0000313" key="2">
    <source>
        <dbReference type="EMBL" id="SEC68976.1"/>
    </source>
</evidence>
<feature type="transmembrane region" description="Helical" evidence="1">
    <location>
        <begin position="87"/>
        <end position="111"/>
    </location>
</feature>